<evidence type="ECO:0000313" key="1">
    <source>
        <dbReference type="EMBL" id="MDH2388700.1"/>
    </source>
</evidence>
<evidence type="ECO:0000313" key="2">
    <source>
        <dbReference type="Proteomes" id="UP001223144"/>
    </source>
</evidence>
<keyword evidence="2" id="KW-1185">Reference proteome</keyword>
<name>A0ABT6HJD0_9ACTN</name>
<protein>
    <submittedName>
        <fullName evidence="1">Uncharacterized protein</fullName>
    </submittedName>
</protein>
<accession>A0ABT6HJD0</accession>
<dbReference type="Proteomes" id="UP001223144">
    <property type="component" value="Unassembled WGS sequence"/>
</dbReference>
<dbReference type="EMBL" id="JARWBG010000006">
    <property type="protein sequence ID" value="MDH2388700.1"/>
    <property type="molecule type" value="Genomic_DNA"/>
</dbReference>
<organism evidence="1 2">
    <name type="scientific">Streptomyces chengmaiensis</name>
    <dbReference type="NCBI Taxonomy" id="3040919"/>
    <lineage>
        <taxon>Bacteria</taxon>
        <taxon>Bacillati</taxon>
        <taxon>Actinomycetota</taxon>
        <taxon>Actinomycetes</taxon>
        <taxon>Kitasatosporales</taxon>
        <taxon>Streptomycetaceae</taxon>
        <taxon>Streptomyces</taxon>
    </lineage>
</organism>
<reference evidence="1 2" key="1">
    <citation type="submission" date="2023-04" db="EMBL/GenBank/DDBJ databases">
        <title>Streptomyces chengmaiensis sp. nov. isolated from the stem of mangrove plant in Hainan.</title>
        <authorList>
            <person name="Huang X."/>
            <person name="Zhou S."/>
            <person name="Chu X."/>
            <person name="Xie Y."/>
            <person name="Lin Y."/>
        </authorList>
    </citation>
    <scope>NUCLEOTIDE SEQUENCE [LARGE SCALE GENOMIC DNA]</scope>
    <source>
        <strain evidence="1 2">HNM0663</strain>
    </source>
</reference>
<comment type="caution">
    <text evidence="1">The sequence shown here is derived from an EMBL/GenBank/DDBJ whole genome shotgun (WGS) entry which is preliminary data.</text>
</comment>
<dbReference type="RefSeq" id="WP_240135927.1">
    <property type="nucleotide sequence ID" value="NZ_JARWBG010000006.1"/>
</dbReference>
<sequence length="142" mass="15935">MSTPSWWAELIGVSRVLAATDHAELVDWRGGPDTDEADEDDVPPLTTRLGALGRVFAERVDEFTPQQRQEVLRIVERIQASGGEVDRTAVATGFLEALLNAWDRGFDLRSIWPDMGRESRAYCLAWNRFGGVESPEWMQQTG</sequence>
<gene>
    <name evidence="1" type="ORF">QCN29_07845</name>
</gene>
<proteinExistence type="predicted"/>